<accession>A0A3M7S8Z3</accession>
<protein>
    <submittedName>
        <fullName evidence="1">Uncharacterized protein</fullName>
    </submittedName>
</protein>
<name>A0A3M7S8Z3_BRAPC</name>
<evidence type="ECO:0000313" key="2">
    <source>
        <dbReference type="Proteomes" id="UP000276133"/>
    </source>
</evidence>
<comment type="caution">
    <text evidence="1">The sequence shown here is derived from an EMBL/GenBank/DDBJ whole genome shotgun (WGS) entry which is preliminary data.</text>
</comment>
<keyword evidence="2" id="KW-1185">Reference proteome</keyword>
<dbReference type="AlphaFoldDB" id="A0A3M7S8Z3"/>
<dbReference type="EMBL" id="REGN01001822">
    <property type="protein sequence ID" value="RNA32266.1"/>
    <property type="molecule type" value="Genomic_DNA"/>
</dbReference>
<evidence type="ECO:0000313" key="1">
    <source>
        <dbReference type="EMBL" id="RNA32266.1"/>
    </source>
</evidence>
<organism evidence="1 2">
    <name type="scientific">Brachionus plicatilis</name>
    <name type="common">Marine rotifer</name>
    <name type="synonym">Brachionus muelleri</name>
    <dbReference type="NCBI Taxonomy" id="10195"/>
    <lineage>
        <taxon>Eukaryota</taxon>
        <taxon>Metazoa</taxon>
        <taxon>Spiralia</taxon>
        <taxon>Gnathifera</taxon>
        <taxon>Rotifera</taxon>
        <taxon>Eurotatoria</taxon>
        <taxon>Monogononta</taxon>
        <taxon>Pseudotrocha</taxon>
        <taxon>Ploima</taxon>
        <taxon>Brachionidae</taxon>
        <taxon>Brachionus</taxon>
    </lineage>
</organism>
<reference evidence="1 2" key="1">
    <citation type="journal article" date="2018" name="Sci. Rep.">
        <title>Genomic signatures of local adaptation to the degree of environmental predictability in rotifers.</title>
        <authorList>
            <person name="Franch-Gras L."/>
            <person name="Hahn C."/>
            <person name="Garcia-Roger E.M."/>
            <person name="Carmona M.J."/>
            <person name="Serra M."/>
            <person name="Gomez A."/>
        </authorList>
    </citation>
    <scope>NUCLEOTIDE SEQUENCE [LARGE SCALE GENOMIC DNA]</scope>
    <source>
        <strain evidence="1">HYR1</strain>
    </source>
</reference>
<gene>
    <name evidence="1" type="ORF">BpHYR1_036955</name>
</gene>
<proteinExistence type="predicted"/>
<sequence>MRGHVFGILGNVYPKNNLEAFFEIRLSNEKTNIRNDKLCITKPVFNLLFFTPSLSGSIPESCLKTYGIDFLQKMSWKQMSRILKYCLYQYSIYPSKDFLNFLLLLMFNKLSYYVTVQ</sequence>
<dbReference type="Proteomes" id="UP000276133">
    <property type="component" value="Unassembled WGS sequence"/>
</dbReference>